<dbReference type="Proteomes" id="UP001054945">
    <property type="component" value="Unassembled WGS sequence"/>
</dbReference>
<sequence>MNCSLEFDGVPPELILETGRVNYPTQLMVQRRWWERGTYYDSIANVFSLMELLPELSRHSTLPAIFRKAVAREGPGLLWPGEKTSRLSR</sequence>
<evidence type="ECO:0000313" key="1">
    <source>
        <dbReference type="EMBL" id="GIY64851.1"/>
    </source>
</evidence>
<dbReference type="EMBL" id="BPLR01013932">
    <property type="protein sequence ID" value="GIY64851.1"/>
    <property type="molecule type" value="Genomic_DNA"/>
</dbReference>
<accession>A0AAV4V3J8</accession>
<evidence type="ECO:0000313" key="2">
    <source>
        <dbReference type="Proteomes" id="UP001054945"/>
    </source>
</evidence>
<protein>
    <submittedName>
        <fullName evidence="1">Uncharacterized protein</fullName>
    </submittedName>
</protein>
<keyword evidence="2" id="KW-1185">Reference proteome</keyword>
<dbReference type="AlphaFoldDB" id="A0AAV4V3J8"/>
<proteinExistence type="predicted"/>
<name>A0AAV4V3J8_CAEEX</name>
<comment type="caution">
    <text evidence="1">The sequence shown here is derived from an EMBL/GenBank/DDBJ whole genome shotgun (WGS) entry which is preliminary data.</text>
</comment>
<organism evidence="1 2">
    <name type="scientific">Caerostris extrusa</name>
    <name type="common">Bark spider</name>
    <name type="synonym">Caerostris bankana</name>
    <dbReference type="NCBI Taxonomy" id="172846"/>
    <lineage>
        <taxon>Eukaryota</taxon>
        <taxon>Metazoa</taxon>
        <taxon>Ecdysozoa</taxon>
        <taxon>Arthropoda</taxon>
        <taxon>Chelicerata</taxon>
        <taxon>Arachnida</taxon>
        <taxon>Araneae</taxon>
        <taxon>Araneomorphae</taxon>
        <taxon>Entelegynae</taxon>
        <taxon>Araneoidea</taxon>
        <taxon>Araneidae</taxon>
        <taxon>Caerostris</taxon>
    </lineage>
</organism>
<reference evidence="1 2" key="1">
    <citation type="submission" date="2021-06" db="EMBL/GenBank/DDBJ databases">
        <title>Caerostris extrusa draft genome.</title>
        <authorList>
            <person name="Kono N."/>
            <person name="Arakawa K."/>
        </authorList>
    </citation>
    <scope>NUCLEOTIDE SEQUENCE [LARGE SCALE GENOMIC DNA]</scope>
</reference>
<gene>
    <name evidence="1" type="ORF">CEXT_496001</name>
</gene>